<comment type="catalytic activity">
    <reaction evidence="5">
        <text>isopentenyl diphosphate + 2 oxidized [2Fe-2S]-[ferredoxin] + H2O = (2E)-4-hydroxy-3-methylbut-2-enyl diphosphate + 2 reduced [2Fe-2S]-[ferredoxin] + 2 H(+)</text>
        <dbReference type="Rhea" id="RHEA:24488"/>
        <dbReference type="Rhea" id="RHEA-COMP:10000"/>
        <dbReference type="Rhea" id="RHEA-COMP:10001"/>
        <dbReference type="ChEBI" id="CHEBI:15377"/>
        <dbReference type="ChEBI" id="CHEBI:15378"/>
        <dbReference type="ChEBI" id="CHEBI:33737"/>
        <dbReference type="ChEBI" id="CHEBI:33738"/>
        <dbReference type="ChEBI" id="CHEBI:128753"/>
        <dbReference type="ChEBI" id="CHEBI:128769"/>
        <dbReference type="EC" id="1.17.7.4"/>
    </reaction>
</comment>
<dbReference type="UniPathway" id="UPA00059">
    <property type="reaction ID" value="UER00105"/>
</dbReference>
<feature type="binding site" evidence="5">
    <location>
        <position position="41"/>
    </location>
    <ligand>
        <name>isopentenyl diphosphate</name>
        <dbReference type="ChEBI" id="CHEBI:128769"/>
    </ligand>
</feature>
<keyword evidence="4 5" id="KW-0411">Iron-sulfur</keyword>
<protein>
    <recommendedName>
        <fullName evidence="5">4-hydroxy-3-methylbut-2-enyl diphosphate reductase</fullName>
        <shortName evidence="5">HMBPP reductase</shortName>
        <ecNumber evidence="5">1.17.7.4</ecNumber>
    </recommendedName>
</protein>
<feature type="binding site" evidence="5">
    <location>
        <position position="75"/>
    </location>
    <ligand>
        <name>dimethylallyl diphosphate</name>
        <dbReference type="ChEBI" id="CHEBI:57623"/>
    </ligand>
</feature>
<evidence type="ECO:0000256" key="5">
    <source>
        <dbReference type="HAMAP-Rule" id="MF_00191"/>
    </source>
</evidence>
<dbReference type="GO" id="GO:0051745">
    <property type="term" value="F:4-hydroxy-3-methylbut-2-enyl diphosphate reductase activity"/>
    <property type="evidence" value="ECO:0007669"/>
    <property type="project" value="UniProtKB-UniRule"/>
</dbReference>
<dbReference type="GO" id="GO:0016114">
    <property type="term" value="P:terpenoid biosynthetic process"/>
    <property type="evidence" value="ECO:0007669"/>
    <property type="project" value="UniProtKB-UniRule"/>
</dbReference>
<feature type="binding site" evidence="5">
    <location>
        <position position="129"/>
    </location>
    <ligand>
        <name>dimethylallyl diphosphate</name>
        <dbReference type="ChEBI" id="CHEBI:57623"/>
    </ligand>
</feature>
<dbReference type="Pfam" id="PF02401">
    <property type="entry name" value="LYTB"/>
    <property type="match status" value="1"/>
</dbReference>
<keyword evidence="3 5" id="KW-0408">Iron</keyword>
<reference evidence="6 7" key="1">
    <citation type="submission" date="2013-11" db="EMBL/GenBank/DDBJ databases">
        <title>Single cell genomics of uncultured Tannerella BU063 (oral taxon 286).</title>
        <authorList>
            <person name="Beall C.J."/>
            <person name="Campbell A.G."/>
            <person name="Griffen A.L."/>
            <person name="Podar M."/>
            <person name="Leys E.J."/>
        </authorList>
    </citation>
    <scope>NUCLEOTIDE SEQUENCE [LARGE SCALE GENOMIC DNA]</scope>
    <source>
        <strain evidence="6">Cell 2</strain>
    </source>
</reference>
<feature type="binding site" evidence="5">
    <location>
        <position position="229"/>
    </location>
    <ligand>
        <name>dimethylallyl diphosphate</name>
        <dbReference type="ChEBI" id="CHEBI:57623"/>
    </ligand>
</feature>
<name>W2C320_9BACT</name>
<feature type="binding site" evidence="5">
    <location>
        <position position="227"/>
    </location>
    <ligand>
        <name>dimethylallyl diphosphate</name>
        <dbReference type="ChEBI" id="CHEBI:57623"/>
    </ligand>
</feature>
<evidence type="ECO:0000256" key="1">
    <source>
        <dbReference type="ARBA" id="ARBA00022485"/>
    </source>
</evidence>
<dbReference type="CDD" id="cd13944">
    <property type="entry name" value="lytB_ispH"/>
    <property type="match status" value="1"/>
</dbReference>
<dbReference type="HAMAP" id="MF_00191">
    <property type="entry name" value="IspH"/>
    <property type="match status" value="1"/>
</dbReference>
<dbReference type="PANTHER" id="PTHR30426">
    <property type="entry name" value="4-HYDROXY-3-METHYLBUT-2-ENYL DIPHOSPHATE REDUCTASE"/>
    <property type="match status" value="1"/>
</dbReference>
<dbReference type="NCBIfam" id="TIGR00216">
    <property type="entry name" value="ispH_lytB"/>
    <property type="match status" value="1"/>
</dbReference>
<dbReference type="Gene3D" id="3.40.1010.20">
    <property type="entry name" value="4-hydroxy-3-methylbut-2-enyl diphosphate reductase, catalytic domain"/>
    <property type="match status" value="2"/>
</dbReference>
<feature type="binding site" evidence="5">
    <location>
        <position position="41"/>
    </location>
    <ligand>
        <name>dimethylallyl diphosphate</name>
        <dbReference type="ChEBI" id="CHEBI:57623"/>
    </ligand>
</feature>
<dbReference type="GO" id="GO:0046872">
    <property type="term" value="F:metal ion binding"/>
    <property type="evidence" value="ECO:0007669"/>
    <property type="project" value="UniProtKB-KW"/>
</dbReference>
<evidence type="ECO:0000313" key="7">
    <source>
        <dbReference type="Proteomes" id="UP000018837"/>
    </source>
</evidence>
<dbReference type="NCBIfam" id="NF002187">
    <property type="entry name" value="PRK01045.1-1"/>
    <property type="match status" value="1"/>
</dbReference>
<feature type="binding site" evidence="5">
    <location>
        <position position="129"/>
    </location>
    <ligand>
        <name>isopentenyl diphosphate</name>
        <dbReference type="ChEBI" id="CHEBI:128769"/>
    </ligand>
</feature>
<dbReference type="EC" id="1.17.7.4" evidence="5"/>
<evidence type="ECO:0000313" key="6">
    <source>
        <dbReference type="EMBL" id="ETK00882.1"/>
    </source>
</evidence>
<feature type="binding site" evidence="5">
    <location>
        <position position="227"/>
    </location>
    <ligand>
        <name>(2E)-4-hydroxy-3-methylbut-2-enyl diphosphate</name>
        <dbReference type="ChEBI" id="CHEBI:128753"/>
    </ligand>
</feature>
<feature type="binding site" evidence="5">
    <location>
        <position position="271"/>
    </location>
    <ligand>
        <name>(2E)-4-hydroxy-3-methylbut-2-enyl diphosphate</name>
        <dbReference type="ChEBI" id="CHEBI:128753"/>
    </ligand>
</feature>
<feature type="binding site" evidence="5">
    <location>
        <position position="75"/>
    </location>
    <ligand>
        <name>isopentenyl diphosphate</name>
        <dbReference type="ChEBI" id="CHEBI:128769"/>
    </ligand>
</feature>
<proteinExistence type="inferred from homology"/>
<keyword evidence="2 5" id="KW-0479">Metal-binding</keyword>
<feature type="binding site" evidence="5">
    <location>
        <position position="97"/>
    </location>
    <ligand>
        <name>[4Fe-4S] cluster</name>
        <dbReference type="ChEBI" id="CHEBI:49883"/>
    </ligand>
</feature>
<gene>
    <name evidence="5" type="primary">ispH</name>
    <name evidence="6" type="ORF">N425_12560</name>
</gene>
<comment type="cofactor">
    <cofactor evidence="5">
        <name>[4Fe-4S] cluster</name>
        <dbReference type="ChEBI" id="CHEBI:49883"/>
    </cofactor>
    <text evidence="5">Binds 1 [4Fe-4S] cluster per subunit.</text>
</comment>
<dbReference type="GO" id="GO:0050992">
    <property type="term" value="P:dimethylallyl diphosphate biosynthetic process"/>
    <property type="evidence" value="ECO:0007669"/>
    <property type="project" value="UniProtKB-UniRule"/>
</dbReference>
<feature type="binding site" evidence="5">
    <location>
        <position position="168"/>
    </location>
    <ligand>
        <name>(2E)-4-hydroxy-3-methylbut-2-enyl diphosphate</name>
        <dbReference type="ChEBI" id="CHEBI:128753"/>
    </ligand>
</feature>
<dbReference type="PANTHER" id="PTHR30426:SF0">
    <property type="entry name" value="4-HYDROXY-3-METHYLBUT-2-ENYL DIPHOSPHATE REDUCTASE"/>
    <property type="match status" value="1"/>
</dbReference>
<feature type="binding site" evidence="5">
    <location>
        <position position="228"/>
    </location>
    <ligand>
        <name>(2E)-4-hydroxy-3-methylbut-2-enyl diphosphate</name>
        <dbReference type="ChEBI" id="CHEBI:128753"/>
    </ligand>
</feature>
<sequence>MINVTIDQDSGFCFGVVNAIRSAERELTQTDELYSLGDIVHNSLEVDRLRSIGLHTIEHADLSRLEGRTVLLRAHGEPPSTYRLAREHRIRIIDATCPVVLQLQRRIHRCYNEIKGTPAQLVIYGKKGHAEVNGLVGQTEGTAIVIEHPEEALSRLDFTRPVYLFSQTTKSLEGFGQTVDLIRAHLAAGVTFRYFDTICRQVSNRLSTIRDFAARHDYVYFVAGKKSSNGQMLYDQCRLANPRSVFISEAAEITEPLPPDVHSVGVCGATSTPKWLMEEVAERIRTLNA</sequence>
<feature type="binding site" evidence="5">
    <location>
        <position position="271"/>
    </location>
    <ligand>
        <name>dimethylallyl diphosphate</name>
        <dbReference type="ChEBI" id="CHEBI:57623"/>
    </ligand>
</feature>
<dbReference type="Gene3D" id="3.40.50.11270">
    <property type="match status" value="1"/>
</dbReference>
<evidence type="ECO:0000256" key="4">
    <source>
        <dbReference type="ARBA" id="ARBA00023014"/>
    </source>
</evidence>
<dbReference type="Proteomes" id="UP000018837">
    <property type="component" value="Unassembled WGS sequence"/>
</dbReference>
<feature type="binding site" evidence="5">
    <location>
        <position position="228"/>
    </location>
    <ligand>
        <name>isopentenyl diphosphate</name>
        <dbReference type="ChEBI" id="CHEBI:128769"/>
    </ligand>
</feature>
<comment type="pathway">
    <text evidence="5">Isoprenoid biosynthesis; isopentenyl diphosphate biosynthesis via DXP pathway; isopentenyl diphosphate from 1-deoxy-D-xylulose 5-phosphate: step 6/6.</text>
</comment>
<feature type="binding site" evidence="5">
    <location>
        <position position="75"/>
    </location>
    <ligand>
        <name>(2E)-4-hydroxy-3-methylbut-2-enyl diphosphate</name>
        <dbReference type="ChEBI" id="CHEBI:128753"/>
    </ligand>
</feature>
<dbReference type="GO" id="GO:0051539">
    <property type="term" value="F:4 iron, 4 sulfur cluster binding"/>
    <property type="evidence" value="ECO:0007669"/>
    <property type="project" value="UniProtKB-UniRule"/>
</dbReference>
<keyword evidence="5" id="KW-0560">Oxidoreductase</keyword>
<dbReference type="GO" id="GO:0019288">
    <property type="term" value="P:isopentenyl diphosphate biosynthetic process, methylerythritol 4-phosphate pathway"/>
    <property type="evidence" value="ECO:0007669"/>
    <property type="project" value="UniProtKB-UniRule"/>
</dbReference>
<dbReference type="InterPro" id="IPR003451">
    <property type="entry name" value="LytB/IspH"/>
</dbReference>
<feature type="binding site" evidence="5">
    <location>
        <position position="129"/>
    </location>
    <ligand>
        <name>(2E)-4-hydroxy-3-methylbut-2-enyl diphosphate</name>
        <dbReference type="ChEBI" id="CHEBI:128753"/>
    </ligand>
</feature>
<dbReference type="AlphaFoldDB" id="W2C320"/>
<dbReference type="PATRIC" id="fig|1411148.3.peg.2085"/>
<organism evidence="6 7">
    <name type="scientific">Tannerella sp. oral taxon BU063 isolate Cell 2</name>
    <dbReference type="NCBI Taxonomy" id="1411148"/>
    <lineage>
        <taxon>Bacteria</taxon>
        <taxon>Pseudomonadati</taxon>
        <taxon>Bacteroidota</taxon>
        <taxon>Bacteroidia</taxon>
        <taxon>Bacteroidales</taxon>
        <taxon>Tannerellaceae</taxon>
        <taxon>Tannerella</taxon>
    </lineage>
</organism>
<evidence type="ECO:0000256" key="3">
    <source>
        <dbReference type="ARBA" id="ARBA00023004"/>
    </source>
</evidence>
<feature type="binding site" evidence="5">
    <location>
        <position position="13"/>
    </location>
    <ligand>
        <name>[4Fe-4S] cluster</name>
        <dbReference type="ChEBI" id="CHEBI:49883"/>
    </ligand>
</feature>
<keyword evidence="5" id="KW-0414">Isoprene biosynthesis</keyword>
<dbReference type="EMBL" id="AYUF01000494">
    <property type="protein sequence ID" value="ETK00882.1"/>
    <property type="molecule type" value="Genomic_DNA"/>
</dbReference>
<comment type="caution">
    <text evidence="6">The sequence shown here is derived from an EMBL/GenBank/DDBJ whole genome shotgun (WGS) entry which is preliminary data.</text>
</comment>
<feature type="binding site" evidence="5">
    <location>
        <position position="229"/>
    </location>
    <ligand>
        <name>isopentenyl diphosphate</name>
        <dbReference type="ChEBI" id="CHEBI:128769"/>
    </ligand>
</feature>
<dbReference type="UniPathway" id="UPA00056">
    <property type="reaction ID" value="UER00097"/>
</dbReference>
<accession>W2C320</accession>
<evidence type="ECO:0000256" key="2">
    <source>
        <dbReference type="ARBA" id="ARBA00022723"/>
    </source>
</evidence>
<comment type="similarity">
    <text evidence="5">Belongs to the IspH family.</text>
</comment>
<comment type="function">
    <text evidence="5">Catalyzes the conversion of 1-hydroxy-2-methyl-2-(E)-butenyl 4-diphosphate (HMBPP) into a mixture of isopentenyl diphosphate (IPP) and dimethylallyl diphosphate (DMAPP). Acts in the terminal step of the DOXP/MEP pathway for isoprenoid precursor biosynthesis.</text>
</comment>
<comment type="pathway">
    <text evidence="5">Isoprenoid biosynthesis; dimethylallyl diphosphate biosynthesis; dimethylallyl diphosphate from (2E)-4-hydroxy-3-methylbutenyl diphosphate: step 1/1.</text>
</comment>
<feature type="binding site" evidence="5">
    <location>
        <position position="229"/>
    </location>
    <ligand>
        <name>(2E)-4-hydroxy-3-methylbut-2-enyl diphosphate</name>
        <dbReference type="ChEBI" id="CHEBI:128753"/>
    </ligand>
</feature>
<comment type="catalytic activity">
    <reaction evidence="5">
        <text>dimethylallyl diphosphate + 2 oxidized [2Fe-2S]-[ferredoxin] + H2O = (2E)-4-hydroxy-3-methylbut-2-enyl diphosphate + 2 reduced [2Fe-2S]-[ferredoxin] + 2 H(+)</text>
        <dbReference type="Rhea" id="RHEA:24825"/>
        <dbReference type="Rhea" id="RHEA-COMP:10000"/>
        <dbReference type="Rhea" id="RHEA-COMP:10001"/>
        <dbReference type="ChEBI" id="CHEBI:15377"/>
        <dbReference type="ChEBI" id="CHEBI:15378"/>
        <dbReference type="ChEBI" id="CHEBI:33737"/>
        <dbReference type="ChEBI" id="CHEBI:33738"/>
        <dbReference type="ChEBI" id="CHEBI:57623"/>
        <dbReference type="ChEBI" id="CHEBI:128753"/>
        <dbReference type="EC" id="1.17.7.4"/>
    </reaction>
</comment>
<feature type="binding site" evidence="5">
    <location>
        <position position="227"/>
    </location>
    <ligand>
        <name>isopentenyl diphosphate</name>
        <dbReference type="ChEBI" id="CHEBI:128769"/>
    </ligand>
</feature>
<keyword evidence="1 5" id="KW-0004">4Fe-4S</keyword>
<feature type="binding site" evidence="5">
    <location>
        <position position="41"/>
    </location>
    <ligand>
        <name>(2E)-4-hydroxy-3-methylbut-2-enyl diphosphate</name>
        <dbReference type="ChEBI" id="CHEBI:128753"/>
    </ligand>
</feature>
<feature type="active site" description="Proton donor" evidence="5">
    <location>
        <position position="131"/>
    </location>
</feature>
<feature type="binding site" evidence="5">
    <location>
        <position position="271"/>
    </location>
    <ligand>
        <name>isopentenyl diphosphate</name>
        <dbReference type="ChEBI" id="CHEBI:128769"/>
    </ligand>
</feature>
<feature type="binding site" evidence="5">
    <location>
        <position position="199"/>
    </location>
    <ligand>
        <name>[4Fe-4S] cluster</name>
        <dbReference type="ChEBI" id="CHEBI:49883"/>
    </ligand>
</feature>
<feature type="binding site" evidence="5">
    <location>
        <position position="228"/>
    </location>
    <ligand>
        <name>dimethylallyl diphosphate</name>
        <dbReference type="ChEBI" id="CHEBI:57623"/>
    </ligand>
</feature>